<dbReference type="STRING" id="1503.CLPU_8c00780"/>
<name>A0A0L0W9T0_GOTPU</name>
<feature type="domain" description="DUF4240" evidence="1">
    <location>
        <begin position="1"/>
        <end position="124"/>
    </location>
</feature>
<sequence length="183" mass="21889">MNEKEFWDIIKQMQSYDEPFEWLIEHLSKKTDDEIIDYEIHLKNALDKSYTSHLWGAGYLIMGGCSDDCFEYFRCWLIAQGQEIFELTLENPEFLAECIPDFYEEEEIVPELEDMLYIAMEAYSLKKTGDVDCDEASDEFLSRVEEREYECNRDNIEFDWEDEDDLMVLFPKLWDRFGENPLG</sequence>
<dbReference type="Pfam" id="PF14024">
    <property type="entry name" value="DUF4240"/>
    <property type="match status" value="1"/>
</dbReference>
<evidence type="ECO:0000313" key="3">
    <source>
        <dbReference type="Proteomes" id="UP000037267"/>
    </source>
</evidence>
<evidence type="ECO:0000259" key="1">
    <source>
        <dbReference type="Pfam" id="PF14024"/>
    </source>
</evidence>
<gene>
    <name evidence="2" type="ORF">CLPU_8c00780</name>
</gene>
<comment type="caution">
    <text evidence="2">The sequence shown here is derived from an EMBL/GenBank/DDBJ whole genome shotgun (WGS) entry which is preliminary data.</text>
</comment>
<evidence type="ECO:0000313" key="2">
    <source>
        <dbReference type="EMBL" id="KNF08313.1"/>
    </source>
</evidence>
<dbReference type="AlphaFoldDB" id="A0A0L0W9T0"/>
<dbReference type="RefSeq" id="WP_050355413.1">
    <property type="nucleotide sequence ID" value="NZ_LGSS01000008.1"/>
</dbReference>
<dbReference type="Proteomes" id="UP000037267">
    <property type="component" value="Unassembled WGS sequence"/>
</dbReference>
<protein>
    <recommendedName>
        <fullName evidence="1">DUF4240 domain-containing protein</fullName>
    </recommendedName>
</protein>
<dbReference type="InterPro" id="IPR025334">
    <property type="entry name" value="DUF4240"/>
</dbReference>
<proteinExistence type="predicted"/>
<accession>A0A0L0W9T0</accession>
<dbReference type="EMBL" id="LGSS01000008">
    <property type="protein sequence ID" value="KNF08313.1"/>
    <property type="molecule type" value="Genomic_DNA"/>
</dbReference>
<keyword evidence="3" id="KW-1185">Reference proteome</keyword>
<reference evidence="3" key="1">
    <citation type="submission" date="2015-07" db="EMBL/GenBank/DDBJ databases">
        <title>Draft genome sequence of the purine-degrading Gottschalkia purinilyticum DSM 1384 (formerly Clostridium purinilyticum).</title>
        <authorList>
            <person name="Poehlein A."/>
            <person name="Schiel-Bengelsdorf B."/>
            <person name="Bengelsdorf F.R."/>
            <person name="Daniel R."/>
            <person name="Duerre P."/>
        </authorList>
    </citation>
    <scope>NUCLEOTIDE SEQUENCE [LARGE SCALE GENOMIC DNA]</scope>
    <source>
        <strain evidence="3">DSM 1384</strain>
    </source>
</reference>
<organism evidence="2 3">
    <name type="scientific">Gottschalkia purinilytica</name>
    <name type="common">Clostridium purinilyticum</name>
    <dbReference type="NCBI Taxonomy" id="1503"/>
    <lineage>
        <taxon>Bacteria</taxon>
        <taxon>Bacillati</taxon>
        <taxon>Bacillota</taxon>
        <taxon>Tissierellia</taxon>
        <taxon>Tissierellales</taxon>
        <taxon>Gottschalkiaceae</taxon>
        <taxon>Gottschalkia</taxon>
    </lineage>
</organism>
<dbReference type="OrthoDB" id="6200718at2"/>